<keyword evidence="5" id="KW-1185">Reference proteome</keyword>
<comment type="caution">
    <text evidence="4">The sequence shown here is derived from an EMBL/GenBank/DDBJ whole genome shotgun (WGS) entry which is preliminary data.</text>
</comment>
<gene>
    <name evidence="4" type="ORF">V1264_006997</name>
</gene>
<evidence type="ECO:0000313" key="5">
    <source>
        <dbReference type="Proteomes" id="UP001374579"/>
    </source>
</evidence>
<dbReference type="PANTHER" id="PTHR34615">
    <property type="entry name" value="PX DOMAIN-CONTAINING PROTEIN"/>
    <property type="match status" value="1"/>
</dbReference>
<dbReference type="AlphaFoldDB" id="A0AAN9AU28"/>
<evidence type="ECO:0000256" key="1">
    <source>
        <dbReference type="ARBA" id="ARBA00001968"/>
    </source>
</evidence>
<evidence type="ECO:0000256" key="2">
    <source>
        <dbReference type="ARBA" id="ARBA00022723"/>
    </source>
</evidence>
<keyword evidence="2" id="KW-0479">Metal-binding</keyword>
<evidence type="ECO:0000313" key="4">
    <source>
        <dbReference type="EMBL" id="KAK7093202.1"/>
    </source>
</evidence>
<dbReference type="PANTHER" id="PTHR34615:SF1">
    <property type="entry name" value="PX DOMAIN-CONTAINING PROTEIN"/>
    <property type="match status" value="1"/>
</dbReference>
<sequence>MDYFPDLFDSEFLIDYIDCVDSLDDGLTLLANGTDELLDLAILDRLFRANASAKRGILCEECDLFSLPQNFVQKFFRFHTTDDVVQMSDLLQMPAEMQAVNGTKASGLEVLCIVLRRLAYPCRFSDLCALFPRTEPELCLLFNLGIHHIYDRFHHKLTDFDQPWLAVPELLRYCDAVGRKGAPLPNCWGFIDGTVRPICKPKYHQREVFNGHKRVHGLKFQSIVTPNGLVSNLYGPIEGRRHDSALLNASGAMDYMEQNFNANGAPLCLWGPSIPP</sequence>
<dbReference type="Proteomes" id="UP001374579">
    <property type="component" value="Unassembled WGS sequence"/>
</dbReference>
<dbReference type="GO" id="GO:0046872">
    <property type="term" value="F:metal ion binding"/>
    <property type="evidence" value="ECO:0007669"/>
    <property type="project" value="UniProtKB-KW"/>
</dbReference>
<dbReference type="InterPro" id="IPR027806">
    <property type="entry name" value="HARBI1_dom"/>
</dbReference>
<proteinExistence type="predicted"/>
<accession>A0AAN9AU28</accession>
<name>A0AAN9AU28_9CAEN</name>
<reference evidence="4 5" key="1">
    <citation type="submission" date="2024-02" db="EMBL/GenBank/DDBJ databases">
        <title>Chromosome-scale genome assembly of the rough periwinkle Littorina saxatilis.</title>
        <authorList>
            <person name="De Jode A."/>
            <person name="Faria R."/>
            <person name="Formenti G."/>
            <person name="Sims Y."/>
            <person name="Smith T.P."/>
            <person name="Tracey A."/>
            <person name="Wood J.M.D."/>
            <person name="Zagrodzka Z.B."/>
            <person name="Johannesson K."/>
            <person name="Butlin R.K."/>
            <person name="Leder E.H."/>
        </authorList>
    </citation>
    <scope>NUCLEOTIDE SEQUENCE [LARGE SCALE GENOMIC DNA]</scope>
    <source>
        <strain evidence="4">Snail1</strain>
        <tissue evidence="4">Muscle</tissue>
    </source>
</reference>
<feature type="domain" description="DDE Tnp4" evidence="3">
    <location>
        <begin position="191"/>
        <end position="259"/>
    </location>
</feature>
<comment type="cofactor">
    <cofactor evidence="1">
        <name>a divalent metal cation</name>
        <dbReference type="ChEBI" id="CHEBI:60240"/>
    </cofactor>
</comment>
<dbReference type="EMBL" id="JBAMIC010000019">
    <property type="protein sequence ID" value="KAK7093202.1"/>
    <property type="molecule type" value="Genomic_DNA"/>
</dbReference>
<organism evidence="4 5">
    <name type="scientific">Littorina saxatilis</name>
    <dbReference type="NCBI Taxonomy" id="31220"/>
    <lineage>
        <taxon>Eukaryota</taxon>
        <taxon>Metazoa</taxon>
        <taxon>Spiralia</taxon>
        <taxon>Lophotrochozoa</taxon>
        <taxon>Mollusca</taxon>
        <taxon>Gastropoda</taxon>
        <taxon>Caenogastropoda</taxon>
        <taxon>Littorinimorpha</taxon>
        <taxon>Littorinoidea</taxon>
        <taxon>Littorinidae</taxon>
        <taxon>Littorina</taxon>
    </lineage>
</organism>
<dbReference type="Pfam" id="PF13359">
    <property type="entry name" value="DDE_Tnp_4"/>
    <property type="match status" value="1"/>
</dbReference>
<evidence type="ECO:0000259" key="3">
    <source>
        <dbReference type="Pfam" id="PF13359"/>
    </source>
</evidence>
<protein>
    <recommendedName>
        <fullName evidence="3">DDE Tnp4 domain-containing protein</fullName>
    </recommendedName>
</protein>